<gene>
    <name evidence="1" type="ORF">ACFQ1X_15740</name>
</gene>
<proteinExistence type="predicted"/>
<protein>
    <recommendedName>
        <fullName evidence="3">Lipoprotein</fullName>
    </recommendedName>
</protein>
<name>A0ABW3LIA4_9BACL</name>
<dbReference type="EMBL" id="JBHTKI010000046">
    <property type="protein sequence ID" value="MFD1032882.1"/>
    <property type="molecule type" value="Genomic_DNA"/>
</dbReference>
<comment type="caution">
    <text evidence="1">The sequence shown here is derived from an EMBL/GenBank/DDBJ whole genome shotgun (WGS) entry which is preliminary data.</text>
</comment>
<keyword evidence="2" id="KW-1185">Reference proteome</keyword>
<dbReference type="RefSeq" id="WP_144841611.1">
    <property type="nucleotide sequence ID" value="NZ_JBHTKI010000046.1"/>
</dbReference>
<evidence type="ECO:0000313" key="1">
    <source>
        <dbReference type="EMBL" id="MFD1032882.1"/>
    </source>
</evidence>
<evidence type="ECO:0008006" key="3">
    <source>
        <dbReference type="Google" id="ProtNLM"/>
    </source>
</evidence>
<accession>A0ABW3LIA4</accession>
<evidence type="ECO:0000313" key="2">
    <source>
        <dbReference type="Proteomes" id="UP001597109"/>
    </source>
</evidence>
<reference evidence="2" key="1">
    <citation type="journal article" date="2019" name="Int. J. Syst. Evol. Microbiol.">
        <title>The Global Catalogue of Microorganisms (GCM) 10K type strain sequencing project: providing services to taxonomists for standard genome sequencing and annotation.</title>
        <authorList>
            <consortium name="The Broad Institute Genomics Platform"/>
            <consortium name="The Broad Institute Genome Sequencing Center for Infectious Disease"/>
            <person name="Wu L."/>
            <person name="Ma J."/>
        </authorList>
    </citation>
    <scope>NUCLEOTIDE SEQUENCE [LARGE SCALE GENOMIC DNA]</scope>
    <source>
        <strain evidence="2">CCUG 56756</strain>
    </source>
</reference>
<dbReference type="Proteomes" id="UP001597109">
    <property type="component" value="Unassembled WGS sequence"/>
</dbReference>
<organism evidence="1 2">
    <name type="scientific">Metaplanococcus flavidus</name>
    <dbReference type="NCBI Taxonomy" id="569883"/>
    <lineage>
        <taxon>Bacteria</taxon>
        <taxon>Bacillati</taxon>
        <taxon>Bacillota</taxon>
        <taxon>Bacilli</taxon>
        <taxon>Bacillales</taxon>
        <taxon>Caryophanaceae</taxon>
        <taxon>Metaplanococcus</taxon>
    </lineage>
</organism>
<sequence>MFGTFILLAGCQEETNNGTVESETEIGTPEEQIANLQEDFNEIISETETEYGKLVFYSLENEEKAKGVGLAVFNEEDGTWVYSEGTAHLVSASSESEAFSSDRIEINDETKVVYGYRHESPNSEIQEVESEDLVDNALVLEESVISYTFVSPNETVTISKNN</sequence>